<reference evidence="1 2" key="1">
    <citation type="submission" date="2016-07" db="EMBL/GenBank/DDBJ databases">
        <title>Pervasive Adenine N6-methylation of Active Genes in Fungi.</title>
        <authorList>
            <consortium name="DOE Joint Genome Institute"/>
            <person name="Mondo S.J."/>
            <person name="Dannebaum R.O."/>
            <person name="Kuo R.C."/>
            <person name="Labutti K."/>
            <person name="Haridas S."/>
            <person name="Kuo A."/>
            <person name="Salamov A."/>
            <person name="Ahrendt S.R."/>
            <person name="Lipzen A."/>
            <person name="Sullivan W."/>
            <person name="Andreopoulos W.B."/>
            <person name="Clum A."/>
            <person name="Lindquist E."/>
            <person name="Daum C."/>
            <person name="Ramamoorthy G.K."/>
            <person name="Gryganskyi A."/>
            <person name="Culley D."/>
            <person name="Magnuson J.K."/>
            <person name="James T.Y."/>
            <person name="O'Malley M.A."/>
            <person name="Stajich J.E."/>
            <person name="Spatafora J.W."/>
            <person name="Visel A."/>
            <person name="Grigoriev I.V."/>
        </authorList>
    </citation>
    <scope>NUCLEOTIDE SEQUENCE [LARGE SCALE GENOMIC DNA]</scope>
    <source>
        <strain evidence="1 2">CBS 129021</strain>
    </source>
</reference>
<organism evidence="1 2">
    <name type="scientific">Pseudomassariella vexata</name>
    <dbReference type="NCBI Taxonomy" id="1141098"/>
    <lineage>
        <taxon>Eukaryota</taxon>
        <taxon>Fungi</taxon>
        <taxon>Dikarya</taxon>
        <taxon>Ascomycota</taxon>
        <taxon>Pezizomycotina</taxon>
        <taxon>Sordariomycetes</taxon>
        <taxon>Xylariomycetidae</taxon>
        <taxon>Amphisphaeriales</taxon>
        <taxon>Pseudomassariaceae</taxon>
        <taxon>Pseudomassariella</taxon>
    </lineage>
</organism>
<dbReference type="PANTHER" id="PTHR42044">
    <property type="entry name" value="DUF676 DOMAIN-CONTAINING PROTEIN-RELATED"/>
    <property type="match status" value="1"/>
</dbReference>
<evidence type="ECO:0000313" key="1">
    <source>
        <dbReference type="EMBL" id="ORY61570.1"/>
    </source>
</evidence>
<dbReference type="InParanoid" id="A0A1Y2DQM7"/>
<proteinExistence type="predicted"/>
<dbReference type="RefSeq" id="XP_040713647.1">
    <property type="nucleotide sequence ID" value="XM_040864143.1"/>
</dbReference>
<dbReference type="STRING" id="1141098.A0A1Y2DQM7"/>
<dbReference type="AlphaFoldDB" id="A0A1Y2DQM7"/>
<accession>A0A1Y2DQM7</accession>
<gene>
    <name evidence="1" type="ORF">BCR38DRAFT_487318</name>
</gene>
<evidence type="ECO:0000313" key="2">
    <source>
        <dbReference type="Proteomes" id="UP000193689"/>
    </source>
</evidence>
<comment type="caution">
    <text evidence="1">The sequence shown here is derived from an EMBL/GenBank/DDBJ whole genome shotgun (WGS) entry which is preliminary data.</text>
</comment>
<dbReference type="EMBL" id="MCFJ01000010">
    <property type="protein sequence ID" value="ORY61570.1"/>
    <property type="molecule type" value="Genomic_DNA"/>
</dbReference>
<dbReference type="Proteomes" id="UP000193689">
    <property type="component" value="Unassembled WGS sequence"/>
</dbReference>
<protein>
    <submittedName>
        <fullName evidence="1">Uncharacterized protein</fullName>
    </submittedName>
</protein>
<name>A0A1Y2DQM7_9PEZI</name>
<dbReference type="GeneID" id="63780355"/>
<sequence length="329" mass="36552">MAYSEDHLRRKTIPRLAQLFDHDIQAFLPYRLGLPLDLLIAFLQRNLQLPTATSTALYNHIRANCVKTRSKQMNILVHNTGALDMAWVMSRLCADLPPGQQLGRFNVYTFGAAMPEMTMPLGSHNGHEGHNCDCEDFPEYPIVSHYAFEDDPFARIGVLLGARHRMEGRLVGCVYALQAYSSSLAKKWLAGGGRFTMDDYLDALFPDGNPRAGALGSVCRIERDVSEMRELAALAQATHDQTKKGKRLSWTALGALADNSSNFRNSRNEMAGVVSLEEARRIGKACEGMIAYENNALASYVRGEHRLSRNELRGTRAFSDQAESADGVQ</sequence>
<keyword evidence="2" id="KW-1185">Reference proteome</keyword>
<dbReference type="OrthoDB" id="202545at2759"/>
<dbReference type="PANTHER" id="PTHR42044:SF2">
    <property type="entry name" value="DUF676 DOMAIN-CONTAINING PROTEIN"/>
    <property type="match status" value="1"/>
</dbReference>